<dbReference type="EMBL" id="BART01001611">
    <property type="protein sequence ID" value="GAG71608.1"/>
    <property type="molecule type" value="Genomic_DNA"/>
</dbReference>
<name>X1AFV4_9ZZZZ</name>
<proteinExistence type="predicted"/>
<evidence type="ECO:0000313" key="1">
    <source>
        <dbReference type="EMBL" id="GAG71608.1"/>
    </source>
</evidence>
<gene>
    <name evidence="1" type="ORF">S01H4_05525</name>
</gene>
<comment type="caution">
    <text evidence="1">The sequence shown here is derived from an EMBL/GenBank/DDBJ whole genome shotgun (WGS) entry which is preliminary data.</text>
</comment>
<sequence>MPMDRLLGLSDYRNILDGIKKSDISKIQKEIAEEFNNLQVRIEEAIKIKQNILVTK</sequence>
<organism evidence="1">
    <name type="scientific">marine sediment metagenome</name>
    <dbReference type="NCBI Taxonomy" id="412755"/>
    <lineage>
        <taxon>unclassified sequences</taxon>
        <taxon>metagenomes</taxon>
        <taxon>ecological metagenomes</taxon>
    </lineage>
</organism>
<protein>
    <submittedName>
        <fullName evidence="1">Uncharacterized protein</fullName>
    </submittedName>
</protein>
<dbReference type="AlphaFoldDB" id="X1AFV4"/>
<accession>X1AFV4</accession>
<reference evidence="1" key="1">
    <citation type="journal article" date="2014" name="Front. Microbiol.">
        <title>High frequency of phylogenetically diverse reductive dehalogenase-homologous genes in deep subseafloor sedimentary metagenomes.</title>
        <authorList>
            <person name="Kawai M."/>
            <person name="Futagami T."/>
            <person name="Toyoda A."/>
            <person name="Takaki Y."/>
            <person name="Nishi S."/>
            <person name="Hori S."/>
            <person name="Arai W."/>
            <person name="Tsubouchi T."/>
            <person name="Morono Y."/>
            <person name="Uchiyama I."/>
            <person name="Ito T."/>
            <person name="Fujiyama A."/>
            <person name="Inagaki F."/>
            <person name="Takami H."/>
        </authorList>
    </citation>
    <scope>NUCLEOTIDE SEQUENCE</scope>
    <source>
        <strain evidence="1">Expedition CK06-06</strain>
    </source>
</reference>